<protein>
    <submittedName>
        <fullName evidence="1">Uncharacterized protein</fullName>
    </submittedName>
</protein>
<accession>A0A9P8UQ25</accession>
<evidence type="ECO:0000313" key="1">
    <source>
        <dbReference type="EMBL" id="KAH6656264.1"/>
    </source>
</evidence>
<dbReference type="OrthoDB" id="432970at2759"/>
<proteinExistence type="predicted"/>
<evidence type="ECO:0000313" key="2">
    <source>
        <dbReference type="Proteomes" id="UP000758603"/>
    </source>
</evidence>
<dbReference type="RefSeq" id="XP_045960498.1">
    <property type="nucleotide sequence ID" value="XM_046105802.1"/>
</dbReference>
<sequence>MYTIDPVKQLFLDLPRPEEYEAELTDADELDRVCYKALVTFLQRSQIHGSLHPEFRKICKIAYRAAVLKYFNYFDEQLGGLAFIQPEVLRGDGTTQNYFRYCHWKLLGRKNRVDASLPDGRDQLMSPWKAAPTEERSLVARALSIFYLIAVSFMAATYPHEILSIRETPGMVIATQGEWRSGPGDLRCFSDTFSRVAIAGLSKYAKKAMVTYGRCVDVLTVLKPLFDLLLGPFFEGVEEVEFVPKAIDRPVKIIWPHDTIYNSYRTHLVVRTTTHSGHRVAIDPTGSQFGWSEVITP</sequence>
<reference evidence="1" key="1">
    <citation type="journal article" date="2021" name="Nat. Commun.">
        <title>Genetic determinants of endophytism in the Arabidopsis root mycobiome.</title>
        <authorList>
            <person name="Mesny F."/>
            <person name="Miyauchi S."/>
            <person name="Thiergart T."/>
            <person name="Pickel B."/>
            <person name="Atanasova L."/>
            <person name="Karlsson M."/>
            <person name="Huettel B."/>
            <person name="Barry K.W."/>
            <person name="Haridas S."/>
            <person name="Chen C."/>
            <person name="Bauer D."/>
            <person name="Andreopoulos W."/>
            <person name="Pangilinan J."/>
            <person name="LaButti K."/>
            <person name="Riley R."/>
            <person name="Lipzen A."/>
            <person name="Clum A."/>
            <person name="Drula E."/>
            <person name="Henrissat B."/>
            <person name="Kohler A."/>
            <person name="Grigoriev I.V."/>
            <person name="Martin F.M."/>
            <person name="Hacquard S."/>
        </authorList>
    </citation>
    <scope>NUCLEOTIDE SEQUENCE</scope>
    <source>
        <strain evidence="1">MPI-SDFR-AT-0073</strain>
    </source>
</reference>
<dbReference type="EMBL" id="JAGPXC010000002">
    <property type="protein sequence ID" value="KAH6656264.1"/>
    <property type="molecule type" value="Genomic_DNA"/>
</dbReference>
<comment type="caution">
    <text evidence="1">The sequence shown here is derived from an EMBL/GenBank/DDBJ whole genome shotgun (WGS) entry which is preliminary data.</text>
</comment>
<name>A0A9P8UQ25_9PEZI</name>
<keyword evidence="2" id="KW-1185">Reference proteome</keyword>
<dbReference type="Proteomes" id="UP000758603">
    <property type="component" value="Unassembled WGS sequence"/>
</dbReference>
<dbReference type="AlphaFoldDB" id="A0A9P8UQ25"/>
<organism evidence="1 2">
    <name type="scientific">Truncatella angustata</name>
    <dbReference type="NCBI Taxonomy" id="152316"/>
    <lineage>
        <taxon>Eukaryota</taxon>
        <taxon>Fungi</taxon>
        <taxon>Dikarya</taxon>
        <taxon>Ascomycota</taxon>
        <taxon>Pezizomycotina</taxon>
        <taxon>Sordariomycetes</taxon>
        <taxon>Xylariomycetidae</taxon>
        <taxon>Amphisphaeriales</taxon>
        <taxon>Sporocadaceae</taxon>
        <taxon>Truncatella</taxon>
    </lineage>
</organism>
<gene>
    <name evidence="1" type="ORF">BKA67DRAFT_642432</name>
</gene>
<dbReference type="GeneID" id="70134693"/>